<dbReference type="NCBIfam" id="NF047539">
    <property type="entry name" value="XAC2610_fam"/>
    <property type="match status" value="1"/>
</dbReference>
<keyword evidence="3" id="KW-1185">Reference proteome</keyword>
<dbReference type="EMBL" id="CP139960">
    <property type="protein sequence ID" value="WQD40098.1"/>
    <property type="molecule type" value="Genomic_DNA"/>
</dbReference>
<accession>A0ABZ0W9Y6</accession>
<proteinExistence type="predicted"/>
<evidence type="ECO:0000256" key="1">
    <source>
        <dbReference type="SAM" id="SignalP"/>
    </source>
</evidence>
<dbReference type="InterPro" id="IPR058087">
    <property type="entry name" value="XAC2610_dom"/>
</dbReference>
<dbReference type="Proteomes" id="UP001325680">
    <property type="component" value="Chromosome"/>
</dbReference>
<dbReference type="RefSeq" id="WP_114789485.1">
    <property type="nucleotide sequence ID" value="NZ_CP139960.1"/>
</dbReference>
<name>A0ABZ0W9Y6_9BACT</name>
<sequence>MGRGFFIKLILVAGMYTAANGQTCITTTASYKGTVGSYPIAMQIQQKRRNDTLNGSYYYLRSGREKAIDLRGLLRHPTLLTERVSVEKNGKYSWETTGRFSIVAPLLATGKLNGNWTNTKTGKQLPVQLELLTVAEDAPVFYDYELVIHQEKIINLSEQEEHRYKTTALKIIQEGRILQTLSGFNEFIGNSPEVELEDLNFDGHLDIKIPISFPDRTKYDGSFLYFIYNASTQKFVRHQQLIDLEYLFFDPVKKEIYRYDQGPEDFVINCYKWRGNEVYLHRTEKEQD</sequence>
<keyword evidence="1" id="KW-0732">Signal</keyword>
<gene>
    <name evidence="2" type="ORF">U0035_08060</name>
</gene>
<feature type="signal peptide" evidence="1">
    <location>
        <begin position="1"/>
        <end position="18"/>
    </location>
</feature>
<feature type="chain" id="PRO_5045584831" evidence="1">
    <location>
        <begin position="19"/>
        <end position="288"/>
    </location>
</feature>
<reference evidence="2 3" key="1">
    <citation type="submission" date="2023-12" db="EMBL/GenBank/DDBJ databases">
        <title>Genome sequencing and assembly of bacterial species from a model synthetic community.</title>
        <authorList>
            <person name="Hogle S.L."/>
        </authorList>
    </citation>
    <scope>NUCLEOTIDE SEQUENCE [LARGE SCALE GENOMIC DNA]</scope>
    <source>
        <strain evidence="2 3">HAMBI_3031</strain>
    </source>
</reference>
<evidence type="ECO:0000313" key="3">
    <source>
        <dbReference type="Proteomes" id="UP001325680"/>
    </source>
</evidence>
<organism evidence="2 3">
    <name type="scientific">Niabella yanshanensis</name>
    <dbReference type="NCBI Taxonomy" id="577386"/>
    <lineage>
        <taxon>Bacteria</taxon>
        <taxon>Pseudomonadati</taxon>
        <taxon>Bacteroidota</taxon>
        <taxon>Chitinophagia</taxon>
        <taxon>Chitinophagales</taxon>
        <taxon>Chitinophagaceae</taxon>
        <taxon>Niabella</taxon>
    </lineage>
</organism>
<evidence type="ECO:0000313" key="2">
    <source>
        <dbReference type="EMBL" id="WQD40098.1"/>
    </source>
</evidence>
<protein>
    <submittedName>
        <fullName evidence="2">Uncharacterized protein</fullName>
    </submittedName>
</protein>